<evidence type="ECO:0000256" key="1">
    <source>
        <dbReference type="ARBA" id="ARBA00022581"/>
    </source>
</evidence>
<feature type="region of interest" description="Disordered" evidence="2">
    <location>
        <begin position="692"/>
        <end position="814"/>
    </location>
</feature>
<feature type="region of interest" description="Disordered" evidence="2">
    <location>
        <begin position="639"/>
        <end position="662"/>
    </location>
</feature>
<protein>
    <submittedName>
        <fullName evidence="3">Uncharacterized protein</fullName>
    </submittedName>
</protein>
<keyword evidence="4" id="KW-1185">Reference proteome</keyword>
<dbReference type="Proteomes" id="UP000542342">
    <property type="component" value="Unassembled WGS sequence"/>
</dbReference>
<comment type="caution">
    <text evidence="3">The sequence shown here is derived from an EMBL/GenBank/DDBJ whole genome shotgun (WGS) entry which is preliminary data.</text>
</comment>
<accession>A0A7V9ABD0</accession>
<feature type="region of interest" description="Disordered" evidence="2">
    <location>
        <begin position="434"/>
        <end position="462"/>
    </location>
</feature>
<feature type="compositionally biased region" description="Basic and acidic residues" evidence="2">
    <location>
        <begin position="692"/>
        <end position="702"/>
    </location>
</feature>
<organism evidence="3 4">
    <name type="scientific">Thermogemmata fonticola</name>
    <dbReference type="NCBI Taxonomy" id="2755323"/>
    <lineage>
        <taxon>Bacteria</taxon>
        <taxon>Pseudomonadati</taxon>
        <taxon>Planctomycetota</taxon>
        <taxon>Planctomycetia</taxon>
        <taxon>Gemmatales</taxon>
        <taxon>Gemmataceae</taxon>
        <taxon>Thermogemmata</taxon>
    </lineage>
</organism>
<dbReference type="PANTHER" id="PTHR13037">
    <property type="entry name" value="FORMIN"/>
    <property type="match status" value="1"/>
</dbReference>
<feature type="region of interest" description="Disordered" evidence="2">
    <location>
        <begin position="978"/>
        <end position="1026"/>
    </location>
</feature>
<feature type="compositionally biased region" description="Low complexity" evidence="2">
    <location>
        <begin position="997"/>
        <end position="1010"/>
    </location>
</feature>
<dbReference type="PANTHER" id="PTHR13037:SF24">
    <property type="entry name" value="POLYCOMB PROTEIN PCL-RELATED"/>
    <property type="match status" value="1"/>
</dbReference>
<feature type="compositionally biased region" description="Low complexity" evidence="2">
    <location>
        <begin position="435"/>
        <end position="446"/>
    </location>
</feature>
<gene>
    <name evidence="3" type="ORF">H0921_05615</name>
</gene>
<feature type="region of interest" description="Disordered" evidence="2">
    <location>
        <begin position="540"/>
        <end position="559"/>
    </location>
</feature>
<evidence type="ECO:0000313" key="4">
    <source>
        <dbReference type="Proteomes" id="UP000542342"/>
    </source>
</evidence>
<feature type="region of interest" description="Disordered" evidence="2">
    <location>
        <begin position="290"/>
        <end position="310"/>
    </location>
</feature>
<proteinExistence type="predicted"/>
<dbReference type="EMBL" id="JACEFB010000002">
    <property type="protein sequence ID" value="MBA2225637.1"/>
    <property type="molecule type" value="Genomic_DNA"/>
</dbReference>
<name>A0A7V9ABD0_9BACT</name>
<evidence type="ECO:0000313" key="3">
    <source>
        <dbReference type="EMBL" id="MBA2225637.1"/>
    </source>
</evidence>
<dbReference type="RefSeq" id="WP_194537041.1">
    <property type="nucleotide sequence ID" value="NZ_JACEFB010000002.1"/>
</dbReference>
<feature type="compositionally biased region" description="Pro residues" evidence="2">
    <location>
        <begin position="1292"/>
        <end position="1302"/>
    </location>
</feature>
<evidence type="ECO:0000256" key="2">
    <source>
        <dbReference type="SAM" id="MobiDB-lite"/>
    </source>
</evidence>
<keyword evidence="1" id="KW-0945">Host-virus interaction</keyword>
<feature type="region of interest" description="Disordered" evidence="2">
    <location>
        <begin position="1275"/>
        <end position="1302"/>
    </location>
</feature>
<reference evidence="3 4" key="1">
    <citation type="submission" date="2020-07" db="EMBL/GenBank/DDBJ databases">
        <title>Thermogemmata thermophila gen. nov., sp. nov., a novel moderate thermophilic planctomycete from a Kamchatka hot spring.</title>
        <authorList>
            <person name="Elcheninov A.G."/>
            <person name="Podosokorskaya O.A."/>
            <person name="Kovaleva O.L."/>
            <person name="Novikov A."/>
            <person name="Bonch-Osmolovskaya E.A."/>
            <person name="Toshchakov S.V."/>
            <person name="Kublanov I.V."/>
        </authorList>
    </citation>
    <scope>NUCLEOTIDE SEQUENCE [LARGE SCALE GENOMIC DNA]</scope>
    <source>
        <strain evidence="3 4">2918</strain>
    </source>
</reference>
<sequence>MTARRLLLLVMSLVVFGLAYGSYAHFFGWLDGLPVLPERYLIPAQGEFRYPEQPVTPTLELLKQAFGEHSPEVESLGYPTRLAFRRGDTTLVVACGRPPAQPDSHRVTVAPFSAAVFGKPKPPHQLQPGETVEIATFHADKAVLEFDRIIRTPTDMNEARLVRLELISDPEAAVSRSDPRVGIVHMTHNQRSLDPNRWLILRTPGPVFYRDNRASPNMPVLGPDIWTDAPVEIVDRANLPRRDGGPVAYASMPAAEVRQPSVVAAILAGERLPPPTVTAVGLRVYLQPRSSEASGKPKAPSSPVSRPGPFSGLRRVELLEQVRLHLWMEAGGASLLGMQRTPAVPAEKIPAVLASAGGLVAGHQHLIHHHRELLQVETRGPFLYDVEKNTARFEVLPQVDPHLPNDVQVTRIAPASGIQSLFTQVLELELEGGKPAASPAAAGPAVPSVPPRTAPASAPPSTHRLRRLHAWTYTPGRILTVSSEADQLHATGIDLVHDAQQQKTTLTGIPLIAVQQRHVLTAGAPQKPAELIWEPDVGSVAASGSPPAPAAPRPSVNNRRHRLTVRGAGRIEMHDPEREGTVSASWQESLTYQADPAADVPSDVITLTGSARYEDPGADYRLLANLLRLWVKRSREAQAASARPGLSADRPAASDTPSAPALPTRIQALGNVSAHSAELIIEHTDHLNVLIRDDSPPEETTRGPRNPTVHGPPSPGPTASSRPASPPQPPAGDRGKAGDASAAAPPQTPGRAEETPAQSPRKPPLKLRARTIDTWLARTPERLPASGTKGPSPLVAPPAASPPQKTSANPPLGAASEKITYKYTLERARCEGMVSVHQDPADPSKVRGTDIRGSLLLIDHTPEGSILTLHGWDNRPGELHHEGTSLIGPWIKIDQVHNLAVIEGRGSMAVPATTDLAGNTLSKTEPIVIHFRDGMTFKGALRTAEFFGRVSVAQGDSGLTCHTMRVIFDRPVYFATLRSPSERSESSPAPRQPNGTSPRPAAPDASSSSLPGPPQASSSQRTAAEDNPRIEAVHCYPSPADTAEHFRETLVYFHQVERDAATGRLLRQQQLEAQELTLLAQARDTEQSAPYRFLEAHGPGVVRIWGPGVSEVAPSGAPAGSPSAPAVEMQLTIVQFSRRMIAKDKGRNYKEATFYDNVQVVHVPTENPHLEIKRPELPPRAVLLTCQNKLVVWTYRRGEEPPRQHMHAYGNAYLQSEEYAGSAEVIKNEGKLVILEGSGAAPATIRKRFRGDEQTAQRIIYDRATQQFTVEGSLGGAILAPSSPASKGTAPRPLPPRLPPRP</sequence>